<feature type="transmembrane region" description="Helical" evidence="6">
    <location>
        <begin position="261"/>
        <end position="286"/>
    </location>
</feature>
<comment type="caution">
    <text evidence="7">The sequence shown here is derived from an EMBL/GenBank/DDBJ whole genome shotgun (WGS) entry which is preliminary data.</text>
</comment>
<feature type="transmembrane region" description="Helical" evidence="6">
    <location>
        <begin position="341"/>
        <end position="363"/>
    </location>
</feature>
<dbReference type="AlphaFoldDB" id="A0A367ZT79"/>
<comment type="subcellular location">
    <subcellularLocation>
        <location evidence="1">Cell membrane</location>
        <topology evidence="1">Multi-pass membrane protein</topology>
    </subcellularLocation>
</comment>
<organism evidence="7 8">
    <name type="scientific">Candidatus Ozemobacter sibiricus</name>
    <dbReference type="NCBI Taxonomy" id="2268124"/>
    <lineage>
        <taxon>Bacteria</taxon>
        <taxon>Candidatus Ozemobacteria</taxon>
        <taxon>Candidatus Ozemobacterales</taxon>
        <taxon>Candidatus Ozemobacteraceae</taxon>
        <taxon>Candidatus Ozemobacter</taxon>
    </lineage>
</organism>
<feature type="transmembrane region" description="Helical" evidence="6">
    <location>
        <begin position="369"/>
        <end position="392"/>
    </location>
</feature>
<accession>A0A367ZT79</accession>
<dbReference type="PANTHER" id="PTHR30250:SF11">
    <property type="entry name" value="O-ANTIGEN TRANSPORTER-RELATED"/>
    <property type="match status" value="1"/>
</dbReference>
<sequence>MAISLKYRLLVALRWNVLGTIILQGSTFFSTVVVSNLLGRAVFGEYGIIQNTVMTFAGLAQLGISGTMTRFISEFRGKDPARTARILGLGWSFTIWSGVLGAVILLTCIRCLAEHALRAPHLASLLHLSVIGLIFTILSGFQVGALMGLESFAALSTAYIGSGLLSLPMFVALPWGWGLAGAVAALSLNALLRWLFLRYHLSRELQAHQLAIVSEGAWSEYGILLSYALPGALSSFSTLPALYFVNALLARQPGGFSHLGMFNAVVTLRQVLMFVPQVLNGVALPILNNLRGNGERAAFWKTFHHLILGTGVVMLLAGGLCYALGPLLLRFFGRDFLDGQPVLFWMIAAAIVEALAVGIAQIIQSLGRMWTSFLTLAIPRDLSLICLAWQFVPQWQARGLGMAFFFSWLLCLGCLLILTAGHLRDDRALFPKSSIE</sequence>
<evidence type="ECO:0000256" key="1">
    <source>
        <dbReference type="ARBA" id="ARBA00004651"/>
    </source>
</evidence>
<evidence type="ECO:0000256" key="6">
    <source>
        <dbReference type="SAM" id="Phobius"/>
    </source>
</evidence>
<dbReference type="PANTHER" id="PTHR30250">
    <property type="entry name" value="PST FAMILY PREDICTED COLANIC ACID TRANSPORTER"/>
    <property type="match status" value="1"/>
</dbReference>
<evidence type="ECO:0000256" key="4">
    <source>
        <dbReference type="ARBA" id="ARBA00022989"/>
    </source>
</evidence>
<dbReference type="InterPro" id="IPR050833">
    <property type="entry name" value="Poly_Biosynth_Transport"/>
</dbReference>
<feature type="transmembrane region" description="Helical" evidence="6">
    <location>
        <begin position="404"/>
        <end position="423"/>
    </location>
</feature>
<feature type="transmembrane region" description="Helical" evidence="6">
    <location>
        <begin position="306"/>
        <end position="329"/>
    </location>
</feature>
<name>A0A367ZT79_9BACT</name>
<dbReference type="EMBL" id="QOQW01000005">
    <property type="protein sequence ID" value="RCK80551.1"/>
    <property type="molecule type" value="Genomic_DNA"/>
</dbReference>
<evidence type="ECO:0000313" key="8">
    <source>
        <dbReference type="Proteomes" id="UP000252355"/>
    </source>
</evidence>
<dbReference type="Proteomes" id="UP000252355">
    <property type="component" value="Unassembled WGS sequence"/>
</dbReference>
<evidence type="ECO:0000256" key="5">
    <source>
        <dbReference type="ARBA" id="ARBA00023136"/>
    </source>
</evidence>
<dbReference type="GO" id="GO:0005886">
    <property type="term" value="C:plasma membrane"/>
    <property type="evidence" value="ECO:0007669"/>
    <property type="project" value="UniProtKB-SubCell"/>
</dbReference>
<keyword evidence="2" id="KW-1003">Cell membrane</keyword>
<keyword evidence="4 6" id="KW-1133">Transmembrane helix</keyword>
<protein>
    <submittedName>
        <fullName evidence="7">WzxE protein</fullName>
    </submittedName>
</protein>
<keyword evidence="5 6" id="KW-0472">Membrane</keyword>
<feature type="transmembrane region" description="Helical" evidence="6">
    <location>
        <begin position="125"/>
        <end position="145"/>
    </location>
</feature>
<dbReference type="Pfam" id="PF01943">
    <property type="entry name" value="Polysacc_synt"/>
    <property type="match status" value="1"/>
</dbReference>
<evidence type="ECO:0000256" key="3">
    <source>
        <dbReference type="ARBA" id="ARBA00022692"/>
    </source>
</evidence>
<feature type="transmembrane region" description="Helical" evidence="6">
    <location>
        <begin position="227"/>
        <end position="249"/>
    </location>
</feature>
<evidence type="ECO:0000313" key="7">
    <source>
        <dbReference type="EMBL" id="RCK80551.1"/>
    </source>
</evidence>
<gene>
    <name evidence="7" type="ORF">OZSIB_2864</name>
</gene>
<dbReference type="InterPro" id="IPR002797">
    <property type="entry name" value="Polysacc_synth"/>
</dbReference>
<evidence type="ECO:0000256" key="2">
    <source>
        <dbReference type="ARBA" id="ARBA00022475"/>
    </source>
</evidence>
<feature type="transmembrane region" description="Helical" evidence="6">
    <location>
        <begin position="177"/>
        <end position="196"/>
    </location>
</feature>
<feature type="transmembrane region" description="Helical" evidence="6">
    <location>
        <begin position="51"/>
        <end position="73"/>
    </location>
</feature>
<feature type="transmembrane region" description="Helical" evidence="6">
    <location>
        <begin position="93"/>
        <end position="113"/>
    </location>
</feature>
<feature type="transmembrane region" description="Helical" evidence="6">
    <location>
        <begin position="15"/>
        <end position="39"/>
    </location>
</feature>
<keyword evidence="3 6" id="KW-0812">Transmembrane</keyword>
<feature type="transmembrane region" description="Helical" evidence="6">
    <location>
        <begin position="151"/>
        <end position="170"/>
    </location>
</feature>
<reference evidence="7 8" key="1">
    <citation type="submission" date="2018-05" db="EMBL/GenBank/DDBJ databases">
        <title>A metagenomic window into the 2 km-deep terrestrial subsurface aquifer revealed taxonomically and functionally diverse microbial community comprising novel uncultured bacterial lineages.</title>
        <authorList>
            <person name="Kadnikov V.V."/>
            <person name="Mardanov A.V."/>
            <person name="Beletsky A.V."/>
            <person name="Banks D."/>
            <person name="Pimenov N.V."/>
            <person name="Frank Y.A."/>
            <person name="Karnachuk O.V."/>
            <person name="Ravin N.V."/>
        </authorList>
    </citation>
    <scope>NUCLEOTIDE SEQUENCE [LARGE SCALE GENOMIC DNA]</scope>
    <source>
        <strain evidence="7">BY5</strain>
    </source>
</reference>
<proteinExistence type="predicted"/>